<feature type="transmembrane region" description="Helical" evidence="6">
    <location>
        <begin position="275"/>
        <end position="298"/>
    </location>
</feature>
<organism evidence="8 9">
    <name type="scientific">Prevotella melaninogenica</name>
    <dbReference type="NCBI Taxonomy" id="28132"/>
    <lineage>
        <taxon>Bacteria</taxon>
        <taxon>Pseudomonadati</taxon>
        <taxon>Bacteroidota</taxon>
        <taxon>Bacteroidia</taxon>
        <taxon>Bacteroidales</taxon>
        <taxon>Prevotellaceae</taxon>
        <taxon>Prevotella</taxon>
    </lineage>
</organism>
<gene>
    <name evidence="8" type="ORF">PMEL1_00744</name>
</gene>
<feature type="transmembrane region" description="Helical" evidence="6">
    <location>
        <begin position="359"/>
        <end position="379"/>
    </location>
</feature>
<dbReference type="Proteomes" id="UP000267517">
    <property type="component" value="Chromosome I"/>
</dbReference>
<dbReference type="InterPro" id="IPR051449">
    <property type="entry name" value="ABC-2_transporter_component"/>
</dbReference>
<evidence type="ECO:0000256" key="1">
    <source>
        <dbReference type="ARBA" id="ARBA00004651"/>
    </source>
</evidence>
<accession>A0A250KGX7</accession>
<feature type="domain" description="ABC-2 type transporter transmembrane" evidence="7">
    <location>
        <begin position="28"/>
        <end position="376"/>
    </location>
</feature>
<dbReference type="OrthoDB" id="9811522at2"/>
<proteinExistence type="predicted"/>
<dbReference type="RefSeq" id="WP_120174018.1">
    <property type="nucleotide sequence ID" value="NZ_AP018049.1"/>
</dbReference>
<dbReference type="GO" id="GO:0005886">
    <property type="term" value="C:plasma membrane"/>
    <property type="evidence" value="ECO:0007669"/>
    <property type="project" value="UniProtKB-SubCell"/>
</dbReference>
<dbReference type="InterPro" id="IPR013525">
    <property type="entry name" value="ABC2_TM"/>
</dbReference>
<dbReference type="EMBL" id="AP018049">
    <property type="protein sequence ID" value="BBA28836.1"/>
    <property type="molecule type" value="Genomic_DNA"/>
</dbReference>
<dbReference type="Gene3D" id="3.40.1710.10">
    <property type="entry name" value="abc type-2 transporter like domain"/>
    <property type="match status" value="1"/>
</dbReference>
<sequence>MKKLLLYIRRIVNLSAREVGLMIHNPIYICCMVVFPIIIIFFFTSLMSTGQPEKLPCGVVDYDNTSVTRAMIRQLDGFQSTRVAGHYNNVAEARKAIQRNEIYGFLYIPEGTTAKLVSQRQPEISFYYSNVTLVAGGMIFKDLKTVTTLSSAAVGAAKLQMLGKTPDEIKTIIQPIGLDVHMVGNPWMNYNVYLSSIMIPGILVLFMFLITAYSIGTELKFGRANEWMSMAGNNILVALMGKLLPQTLIFLTIFFSYEWYVYGYLNFPHPGGLGMIVFLAILTVLSSQGFGVFVFGLMPSLRMSMSICSLWAVVGFSACGATFPLFAMDGMIEALAQIIPLRHYYMIYQICIFNGYPLINAWVNVVALVAFASLPILVIRNIKRAMVEYVYIP</sequence>
<name>A0A250KGX7_9BACT</name>
<keyword evidence="5 6" id="KW-0472">Membrane</keyword>
<evidence type="ECO:0000259" key="7">
    <source>
        <dbReference type="Pfam" id="PF12698"/>
    </source>
</evidence>
<dbReference type="GO" id="GO:0140359">
    <property type="term" value="F:ABC-type transporter activity"/>
    <property type="evidence" value="ECO:0007669"/>
    <property type="project" value="InterPro"/>
</dbReference>
<feature type="transmembrane region" description="Helical" evidence="6">
    <location>
        <begin position="192"/>
        <end position="215"/>
    </location>
</feature>
<evidence type="ECO:0000256" key="3">
    <source>
        <dbReference type="ARBA" id="ARBA00022692"/>
    </source>
</evidence>
<feature type="transmembrane region" description="Helical" evidence="6">
    <location>
        <begin position="235"/>
        <end position="255"/>
    </location>
</feature>
<feature type="transmembrane region" description="Helical" evidence="6">
    <location>
        <begin position="310"/>
        <end position="339"/>
    </location>
</feature>
<evidence type="ECO:0000256" key="6">
    <source>
        <dbReference type="SAM" id="Phobius"/>
    </source>
</evidence>
<comment type="subcellular location">
    <subcellularLocation>
        <location evidence="1">Cell membrane</location>
        <topology evidence="1">Multi-pass membrane protein</topology>
    </subcellularLocation>
</comment>
<evidence type="ECO:0000313" key="8">
    <source>
        <dbReference type="EMBL" id="BBA28836.1"/>
    </source>
</evidence>
<protein>
    <submittedName>
        <fullName evidence="8">Membrane protein</fullName>
    </submittedName>
</protein>
<evidence type="ECO:0000256" key="4">
    <source>
        <dbReference type="ARBA" id="ARBA00022989"/>
    </source>
</evidence>
<dbReference type="PANTHER" id="PTHR30294:SF47">
    <property type="entry name" value="INNER MEMBRANE TRANSPORT PERMEASE YHHJ"/>
    <property type="match status" value="1"/>
</dbReference>
<dbReference type="AlphaFoldDB" id="A0A250KGX7"/>
<evidence type="ECO:0000313" key="9">
    <source>
        <dbReference type="Proteomes" id="UP000267517"/>
    </source>
</evidence>
<feature type="transmembrane region" description="Helical" evidence="6">
    <location>
        <begin position="21"/>
        <end position="43"/>
    </location>
</feature>
<reference evidence="8 9" key="1">
    <citation type="submission" date="2017-05" db="EMBL/GenBank/DDBJ databases">
        <title>whole genome sequence of Prevotella melaninogenica GAI 07411.</title>
        <authorList>
            <person name="Kondo Y."/>
            <person name="Hoshino T."/>
        </authorList>
    </citation>
    <scope>NUCLEOTIDE SEQUENCE [LARGE SCALE GENOMIC DNA]</scope>
    <source>
        <strain evidence="8 9">GAI 07411</strain>
    </source>
</reference>
<evidence type="ECO:0000256" key="2">
    <source>
        <dbReference type="ARBA" id="ARBA00022475"/>
    </source>
</evidence>
<keyword evidence="3 6" id="KW-0812">Transmembrane</keyword>
<keyword evidence="2" id="KW-1003">Cell membrane</keyword>
<dbReference type="Pfam" id="PF12698">
    <property type="entry name" value="ABC2_membrane_3"/>
    <property type="match status" value="1"/>
</dbReference>
<dbReference type="PANTHER" id="PTHR30294">
    <property type="entry name" value="MEMBRANE COMPONENT OF ABC TRANSPORTER YHHJ-RELATED"/>
    <property type="match status" value="1"/>
</dbReference>
<keyword evidence="4 6" id="KW-1133">Transmembrane helix</keyword>
<evidence type="ECO:0000256" key="5">
    <source>
        <dbReference type="ARBA" id="ARBA00023136"/>
    </source>
</evidence>